<evidence type="ECO:0000313" key="10">
    <source>
        <dbReference type="Proteomes" id="UP000239759"/>
    </source>
</evidence>
<sequence length="222" mass="25445">MTYDVMVLRLGRKIINYVYIIVDRLTKQAAIVDPAWNMPAICSVIEKNNLQIVMILLTHSHQDHVQLVEPLVSRYNCKVYISIHEAHFYQFQCSNMHVLDDGSRILLGGTAVTCILTPGHTAGGMCYSLSHSLFTGDTIFIEGCGICSTYGGDPYRMFESMRRIRTMIEPNVLIYPGHSFGIFPGVPMKYVIDNNLYFQIDDVETFVRFRMRPNQPKNYKYV</sequence>
<dbReference type="Gene3D" id="3.60.15.10">
    <property type="entry name" value="Ribonuclease Z/Hydroxyacylglutathione hydrolase-like"/>
    <property type="match status" value="1"/>
</dbReference>
<evidence type="ECO:0000313" key="9">
    <source>
        <dbReference type="EMBL" id="PPB08850.1"/>
    </source>
</evidence>
<dbReference type="Pfam" id="PF00753">
    <property type="entry name" value="Lactamase_B"/>
    <property type="match status" value="1"/>
</dbReference>
<evidence type="ECO:0000256" key="4">
    <source>
        <dbReference type="ARBA" id="ARBA00022833"/>
    </source>
</evidence>
<dbReference type="Proteomes" id="UP000239759">
    <property type="component" value="Unassembled WGS sequence"/>
</dbReference>
<gene>
    <name evidence="9" type="ORF">C4A77_06075</name>
</gene>
<dbReference type="InterPro" id="IPR036866">
    <property type="entry name" value="RibonucZ/Hydroxyglut_hydro"/>
</dbReference>
<name>A0AAP8QF47_BRELA</name>
<keyword evidence="2" id="KW-0479">Metal-binding</keyword>
<dbReference type="CDD" id="cd16275">
    <property type="entry name" value="BaeB-like_MBL-fold"/>
    <property type="match status" value="1"/>
</dbReference>
<dbReference type="SUPFAM" id="SSF56281">
    <property type="entry name" value="Metallo-hydrolase/oxidoreductase"/>
    <property type="match status" value="1"/>
</dbReference>
<dbReference type="EMBL" id="PRKQ01000005">
    <property type="protein sequence ID" value="PPB08850.1"/>
    <property type="molecule type" value="Genomic_DNA"/>
</dbReference>
<evidence type="ECO:0000256" key="6">
    <source>
        <dbReference type="ARBA" id="ARBA00034301"/>
    </source>
</evidence>
<dbReference type="PANTHER" id="PTHR46233">
    <property type="entry name" value="HYDROXYACYLGLUTATHIONE HYDROLASE GLOC"/>
    <property type="match status" value="1"/>
</dbReference>
<comment type="function">
    <text evidence="6">Counteracts the endogenous Pycsar antiviral defense system. Phosphodiesterase that enables metal-dependent hydrolysis of host cyclic nucleotide Pycsar defense signals such as cCMP and cUMP.</text>
</comment>
<dbReference type="InterPro" id="IPR051453">
    <property type="entry name" value="MBL_Glyoxalase_II"/>
</dbReference>
<keyword evidence="3" id="KW-0378">Hydrolase</keyword>
<evidence type="ECO:0000256" key="2">
    <source>
        <dbReference type="ARBA" id="ARBA00022723"/>
    </source>
</evidence>
<dbReference type="InterPro" id="IPR001279">
    <property type="entry name" value="Metallo-B-lactamas"/>
</dbReference>
<organism evidence="9 10">
    <name type="scientific">Brevibacillus laterosporus</name>
    <name type="common">Bacillus laterosporus</name>
    <dbReference type="NCBI Taxonomy" id="1465"/>
    <lineage>
        <taxon>Bacteria</taxon>
        <taxon>Bacillati</taxon>
        <taxon>Bacillota</taxon>
        <taxon>Bacilli</taxon>
        <taxon>Bacillales</taxon>
        <taxon>Paenibacillaceae</taxon>
        <taxon>Brevibacillus</taxon>
    </lineage>
</organism>
<evidence type="ECO:0000256" key="1">
    <source>
        <dbReference type="ARBA" id="ARBA00001947"/>
    </source>
</evidence>
<comment type="caution">
    <text evidence="9">The sequence shown here is derived from an EMBL/GenBank/DDBJ whole genome shotgun (WGS) entry which is preliminary data.</text>
</comment>
<accession>A0AAP8QF47</accession>
<protein>
    <submittedName>
        <fullName evidence="9">MBL fold metallo-hydrolase</fullName>
    </submittedName>
</protein>
<dbReference type="RefSeq" id="WP_104031150.1">
    <property type="nucleotide sequence ID" value="NZ_PRKQ01000005.1"/>
</dbReference>
<comment type="catalytic activity">
    <reaction evidence="7">
        <text>3',5'-cyclic UMP + H2O = UMP + H(+)</text>
        <dbReference type="Rhea" id="RHEA:70575"/>
        <dbReference type="ChEBI" id="CHEBI:15377"/>
        <dbReference type="ChEBI" id="CHEBI:15378"/>
        <dbReference type="ChEBI" id="CHEBI:57865"/>
        <dbReference type="ChEBI" id="CHEBI:184387"/>
    </reaction>
    <physiologicalReaction direction="left-to-right" evidence="7">
        <dbReference type="Rhea" id="RHEA:70576"/>
    </physiologicalReaction>
</comment>
<evidence type="ECO:0000256" key="7">
    <source>
        <dbReference type="ARBA" id="ARBA00048505"/>
    </source>
</evidence>
<evidence type="ECO:0000256" key="3">
    <source>
        <dbReference type="ARBA" id="ARBA00022801"/>
    </source>
</evidence>
<comment type="cofactor">
    <cofactor evidence="1">
        <name>Zn(2+)</name>
        <dbReference type="ChEBI" id="CHEBI:29105"/>
    </cofactor>
</comment>
<evidence type="ECO:0000256" key="5">
    <source>
        <dbReference type="ARBA" id="ARBA00034221"/>
    </source>
</evidence>
<reference evidence="9 10" key="1">
    <citation type="submission" date="2018-02" db="EMBL/GenBank/DDBJ databases">
        <title>Comparative analysis of genomes of three Brevibacillus laterosporus strains producers of potent antimicrobials isolated from silage.</title>
        <authorList>
            <person name="Kojic M."/>
            <person name="Miljkovic M."/>
            <person name="Studholme D."/>
            <person name="Filipic B."/>
        </authorList>
    </citation>
    <scope>NUCLEOTIDE SEQUENCE [LARGE SCALE GENOMIC DNA]</scope>
    <source>
        <strain evidence="9 10">BGSP11</strain>
    </source>
</reference>
<evidence type="ECO:0000259" key="8">
    <source>
        <dbReference type="SMART" id="SM00849"/>
    </source>
</evidence>
<comment type="catalytic activity">
    <reaction evidence="5">
        <text>3',5'-cyclic CMP + H2O = CMP + H(+)</text>
        <dbReference type="Rhea" id="RHEA:72675"/>
        <dbReference type="ChEBI" id="CHEBI:15377"/>
        <dbReference type="ChEBI" id="CHEBI:15378"/>
        <dbReference type="ChEBI" id="CHEBI:58003"/>
        <dbReference type="ChEBI" id="CHEBI:60377"/>
    </reaction>
    <physiologicalReaction direction="left-to-right" evidence="5">
        <dbReference type="Rhea" id="RHEA:72676"/>
    </physiologicalReaction>
</comment>
<dbReference type="GO" id="GO:0016787">
    <property type="term" value="F:hydrolase activity"/>
    <property type="evidence" value="ECO:0007669"/>
    <property type="project" value="UniProtKB-KW"/>
</dbReference>
<dbReference type="PANTHER" id="PTHR46233:SF3">
    <property type="entry name" value="HYDROXYACYLGLUTATHIONE HYDROLASE GLOC"/>
    <property type="match status" value="1"/>
</dbReference>
<dbReference type="SMART" id="SM00849">
    <property type="entry name" value="Lactamase_B"/>
    <property type="match status" value="1"/>
</dbReference>
<proteinExistence type="predicted"/>
<feature type="domain" description="Metallo-beta-lactamase" evidence="8">
    <location>
        <begin position="15"/>
        <end position="178"/>
    </location>
</feature>
<keyword evidence="4" id="KW-0862">Zinc</keyword>
<dbReference type="AlphaFoldDB" id="A0AAP8QF47"/>
<dbReference type="GO" id="GO:0046872">
    <property type="term" value="F:metal ion binding"/>
    <property type="evidence" value="ECO:0007669"/>
    <property type="project" value="UniProtKB-KW"/>
</dbReference>